<dbReference type="Proteomes" id="UP000050424">
    <property type="component" value="Unassembled WGS sequence"/>
</dbReference>
<organism evidence="4 5">
    <name type="scientific">Neonectria ditissima</name>
    <dbReference type="NCBI Taxonomy" id="78410"/>
    <lineage>
        <taxon>Eukaryota</taxon>
        <taxon>Fungi</taxon>
        <taxon>Dikarya</taxon>
        <taxon>Ascomycota</taxon>
        <taxon>Pezizomycotina</taxon>
        <taxon>Sordariomycetes</taxon>
        <taxon>Hypocreomycetidae</taxon>
        <taxon>Hypocreales</taxon>
        <taxon>Nectriaceae</taxon>
        <taxon>Neonectria</taxon>
    </lineage>
</organism>
<sequence length="302" mass="32406">MTYIRNVAVIGVSGNVGRSTVKALLQNGFKVTGVTRQTSDSAVPEGIDHIKSDYSEESLVIALKGQDAVVSTVSSIVVGQTLSLQKTIIDAAIKAGVQVFVPSEYGIDTADPAAPKYIPFLQDKVDILNYLKSQEDKISWVAIISGLMFDWGLHIPGFGGWDFKARTATIFDGGDIPFEATNLDQVGRAVALSLKSLGVTRNQYVYVNSFTATQNEVLKALEKVTGRDWEVSEGTVDGLWEGGCDQVKGGNSLGALAQIAGAIYGKGGLANYSVNKGLWNDRIHLPGEILDEFVKEFVASKQ</sequence>
<dbReference type="Gene3D" id="3.40.50.720">
    <property type="entry name" value="NAD(P)-binding Rossmann-like Domain"/>
    <property type="match status" value="1"/>
</dbReference>
<name>A0A0P7ASK8_9HYPO</name>
<proteinExistence type="predicted"/>
<gene>
    <name evidence="4" type="ORF">AK830_g9037</name>
</gene>
<evidence type="ECO:0000313" key="4">
    <source>
        <dbReference type="EMBL" id="KPM37518.1"/>
    </source>
</evidence>
<dbReference type="SUPFAM" id="SSF51735">
    <property type="entry name" value="NAD(P)-binding Rossmann-fold domains"/>
    <property type="match status" value="1"/>
</dbReference>
<dbReference type="PANTHER" id="PTHR47706:SF9">
    <property type="entry name" value="NMRA-LIKE DOMAIN-CONTAINING PROTEIN-RELATED"/>
    <property type="match status" value="1"/>
</dbReference>
<dbReference type="EMBL" id="LKCW01000163">
    <property type="protein sequence ID" value="KPM37518.1"/>
    <property type="molecule type" value="Genomic_DNA"/>
</dbReference>
<dbReference type="InterPro" id="IPR045312">
    <property type="entry name" value="PCBER-like"/>
</dbReference>
<dbReference type="InterPro" id="IPR051609">
    <property type="entry name" value="NmrA/Isoflavone_reductase-like"/>
</dbReference>
<keyword evidence="1" id="KW-0521">NADP</keyword>
<dbReference type="InterPro" id="IPR036291">
    <property type="entry name" value="NAD(P)-bd_dom_sf"/>
</dbReference>
<protein>
    <recommendedName>
        <fullName evidence="3">NmrA-like domain-containing protein</fullName>
    </recommendedName>
</protein>
<dbReference type="GO" id="GO:0016491">
    <property type="term" value="F:oxidoreductase activity"/>
    <property type="evidence" value="ECO:0007669"/>
    <property type="project" value="UniProtKB-KW"/>
</dbReference>
<dbReference type="Pfam" id="PF05368">
    <property type="entry name" value="NmrA"/>
    <property type="match status" value="1"/>
</dbReference>
<dbReference type="AlphaFoldDB" id="A0A0P7ASK8"/>
<evidence type="ECO:0000256" key="2">
    <source>
        <dbReference type="ARBA" id="ARBA00023002"/>
    </source>
</evidence>
<comment type="caution">
    <text evidence="4">The sequence shown here is derived from an EMBL/GenBank/DDBJ whole genome shotgun (WGS) entry which is preliminary data.</text>
</comment>
<evidence type="ECO:0000259" key="3">
    <source>
        <dbReference type="Pfam" id="PF05368"/>
    </source>
</evidence>
<keyword evidence="2" id="KW-0560">Oxidoreductase</keyword>
<evidence type="ECO:0000313" key="5">
    <source>
        <dbReference type="Proteomes" id="UP000050424"/>
    </source>
</evidence>
<dbReference type="InterPro" id="IPR008030">
    <property type="entry name" value="NmrA-like"/>
</dbReference>
<dbReference type="OrthoDB" id="9984533at2759"/>
<accession>A0A0P7ASK8</accession>
<keyword evidence="5" id="KW-1185">Reference proteome</keyword>
<reference evidence="4 5" key="1">
    <citation type="submission" date="2015-09" db="EMBL/GenBank/DDBJ databases">
        <title>Draft genome of a European isolate of the apple canker pathogen Neonectria ditissima.</title>
        <authorList>
            <person name="Gomez-Cortecero A."/>
            <person name="Harrison R.J."/>
            <person name="Armitage A.D."/>
        </authorList>
    </citation>
    <scope>NUCLEOTIDE SEQUENCE [LARGE SCALE GENOMIC DNA]</scope>
    <source>
        <strain evidence="4 5">R09/05</strain>
    </source>
</reference>
<dbReference type="CDD" id="cd05259">
    <property type="entry name" value="PCBER_SDR_a"/>
    <property type="match status" value="1"/>
</dbReference>
<dbReference type="Gene3D" id="3.90.25.10">
    <property type="entry name" value="UDP-galactose 4-epimerase, domain 1"/>
    <property type="match status" value="1"/>
</dbReference>
<feature type="domain" description="NmrA-like" evidence="3">
    <location>
        <begin position="6"/>
        <end position="230"/>
    </location>
</feature>
<evidence type="ECO:0000256" key="1">
    <source>
        <dbReference type="ARBA" id="ARBA00022857"/>
    </source>
</evidence>
<dbReference type="PANTHER" id="PTHR47706">
    <property type="entry name" value="NMRA-LIKE FAMILY PROTEIN"/>
    <property type="match status" value="1"/>
</dbReference>